<name>A0A5P8D726_9CAUD</name>
<evidence type="ECO:0000313" key="3">
    <source>
        <dbReference type="Proteomes" id="UP000325974"/>
    </source>
</evidence>
<sequence>MTVARHLADKARLRVELNDALRERDTALRERDAARQLIGAQAAALRDRDGRIAYLADERDQLDIAHRAALADLAEAHRQHPPPIGD</sequence>
<proteinExistence type="predicted"/>
<keyword evidence="3" id="KW-1185">Reference proteome</keyword>
<feature type="coiled-coil region" evidence="1">
    <location>
        <begin position="3"/>
        <end position="37"/>
    </location>
</feature>
<organism evidence="2 3">
    <name type="scientific">Mycobacterium phage Marshawn</name>
    <dbReference type="NCBI Taxonomy" id="2652423"/>
    <lineage>
        <taxon>Viruses</taxon>
        <taxon>Duplodnaviria</taxon>
        <taxon>Heunggongvirae</taxon>
        <taxon>Uroviricota</taxon>
        <taxon>Caudoviricetes</taxon>
        <taxon>Weiservirinae</taxon>
        <taxon>Anayavirus</taxon>
        <taxon>Anayavirus marshawn</taxon>
    </lineage>
</organism>
<reference evidence="2 3" key="1">
    <citation type="submission" date="2019-08" db="EMBL/GenBank/DDBJ databases">
        <authorList>
            <person name="Tisher V."/>
            <person name="Wilcox J."/>
            <person name="Boggs D."/>
            <person name="Byrne M."/>
            <person name="Copriviza J."/>
            <person name="deSilva C."/>
            <person name="Devereaux C."/>
            <person name="Hart C."/>
            <person name="Holyfield W."/>
            <person name="Sciammas C."/>
            <person name="Splaine-Duchscherer K."/>
            <person name="Bonilla C."/>
            <person name="Ettinger A.-S.H."/>
            <person name="Ettinger W.F."/>
            <person name="Haydock J."/>
            <person name="Anders K.R."/>
            <person name="Garlena R.A."/>
            <person name="Russell D.A."/>
            <person name="Pope W.H."/>
            <person name="Jacobs-Sera D."/>
            <person name="Hatfull G.F."/>
        </authorList>
    </citation>
    <scope>NUCLEOTIDE SEQUENCE [LARGE SCALE GENOMIC DNA]</scope>
</reference>
<protein>
    <submittedName>
        <fullName evidence="2">Uncharacterized protein</fullName>
    </submittedName>
</protein>
<dbReference type="GeneID" id="60325017"/>
<keyword evidence="1" id="KW-0175">Coiled coil</keyword>
<accession>A0A5P8D726</accession>
<evidence type="ECO:0000313" key="2">
    <source>
        <dbReference type="EMBL" id="QFP94835.1"/>
    </source>
</evidence>
<dbReference type="KEGG" id="vg:60325017"/>
<dbReference type="EMBL" id="MN284895">
    <property type="protein sequence ID" value="QFP94835.1"/>
    <property type="molecule type" value="Genomic_DNA"/>
</dbReference>
<dbReference type="RefSeq" id="YP_009953542.1">
    <property type="nucleotide sequence ID" value="NC_051623.1"/>
</dbReference>
<dbReference type="Proteomes" id="UP000325974">
    <property type="component" value="Segment"/>
</dbReference>
<evidence type="ECO:0000256" key="1">
    <source>
        <dbReference type="SAM" id="Coils"/>
    </source>
</evidence>
<gene>
    <name evidence="2" type="primary">49</name>
    <name evidence="2" type="ORF">SEA_MARSHAWN_49</name>
</gene>